<dbReference type="CDD" id="cd01450">
    <property type="entry name" value="vWFA_subfamily_ECM"/>
    <property type="match status" value="2"/>
</dbReference>
<gene>
    <name evidence="2" type="primary">COL6A6_3</name>
    <name evidence="2" type="ORF">OS493_010832</name>
</gene>
<dbReference type="Gene3D" id="3.40.50.410">
    <property type="entry name" value="von Willebrand factor, type A domain"/>
    <property type="match status" value="5"/>
</dbReference>
<dbReference type="InterPro" id="IPR050525">
    <property type="entry name" value="ECM_Assembly_Org"/>
</dbReference>
<dbReference type="Proteomes" id="UP001163046">
    <property type="component" value="Unassembled WGS sequence"/>
</dbReference>
<dbReference type="PANTHER" id="PTHR24020:SF20">
    <property type="entry name" value="PH DOMAIN-CONTAINING PROTEIN"/>
    <property type="match status" value="1"/>
</dbReference>
<sequence length="929" mass="100392">MDIAFLLDSSSNAGEVGYQTQKDFVKLVSLNIAMSRTGSRIGVISYSTQANIDVLFEDHSTADDLQSAVDALKFMGGSSRIDKALDVALDRMFTVDGGAREGIPKVAVLLTDLEVTNITEYDTLRMAVAPFKAEGVEVIAVGVGAEEDLQELRVLVGSEEYLVGAESFERLGDLALNLTLLACKAAEPKRVIHPMDIAFLVDTSAAVSDLNFKREKNFLKTLIRSFTISSNLSRVSLISYGNETDLTVSFSDRQTTDSLIGRVDSLPFLGGRTQINQALEMAAAQFARDAVSRTVVIVTDCRCRKGLMEDSSRLNETVALLRRNDVRILVVAAGCDGDEKGLDTLVEDENDIFTADSFEGLAAAAARVSAAASQIAAPERCSKAADVTFIMDSSETTGVQNYQTQKDFVKAIAESFGIQPTGSHAGVVVSGKLATLNIKFGDYLYTEDFQEAVDRIPLTRGNSGIDKALNVAITQLMVTQGGARPALAKILVIVTSNTQNQTVDSNRLDAAARELRQLGVAVFVMAVGDKVNVTLLRSLVTKDENVVKEKSFESLMIKARQVAKMACDNAGFSKCRNPVDVAFLVDSSGSLGKEGFRKQKDLIKAITQTLDVSPSHSRAGVITYSDRASVAIKLSDYKRHEELINALDALPYNGRTTRIDKAIVKASKELMTVQGGRREDMPGVMVIMTDGRQTPDLDVTPLEEAAASSEKLGLTTLVLGIGEMAYEKELRKMTARDGDVFLAPSLQRLSSFAQPLATRICDAAAPQTCDVPLDVAFPGGVIGEHFTAWTIRELKISSRRQPHNLLTNGGEQQVGVILFNSNATIQISFGQYYSEFDLNNAIDNLPLEKGRAQIDKALRLASAKLFTSEEGARPGIQKVCILLTNVKQTASEDTEALKDAVRPLQREGIRVIAIGVDVIGGLEGVAFHN</sequence>
<evidence type="ECO:0000259" key="1">
    <source>
        <dbReference type="PROSITE" id="PS50234"/>
    </source>
</evidence>
<feature type="domain" description="VWFA" evidence="1">
    <location>
        <begin position="791"/>
        <end position="916"/>
    </location>
</feature>
<dbReference type="SUPFAM" id="SSF53300">
    <property type="entry name" value="vWA-like"/>
    <property type="match status" value="5"/>
</dbReference>
<dbReference type="SMART" id="SM00327">
    <property type="entry name" value="VWA"/>
    <property type="match status" value="5"/>
</dbReference>
<dbReference type="AlphaFoldDB" id="A0A9W9ZEL1"/>
<dbReference type="InterPro" id="IPR036465">
    <property type="entry name" value="vWFA_dom_sf"/>
</dbReference>
<reference evidence="2" key="1">
    <citation type="submission" date="2023-01" db="EMBL/GenBank/DDBJ databases">
        <title>Genome assembly of the deep-sea coral Lophelia pertusa.</title>
        <authorList>
            <person name="Herrera S."/>
            <person name="Cordes E."/>
        </authorList>
    </citation>
    <scope>NUCLEOTIDE SEQUENCE</scope>
    <source>
        <strain evidence="2">USNM1676648</strain>
        <tissue evidence="2">Polyp</tissue>
    </source>
</reference>
<dbReference type="PANTHER" id="PTHR24020">
    <property type="entry name" value="COLLAGEN ALPHA"/>
    <property type="match status" value="1"/>
</dbReference>
<proteinExistence type="predicted"/>
<dbReference type="EMBL" id="MU826354">
    <property type="protein sequence ID" value="KAJ7380121.1"/>
    <property type="molecule type" value="Genomic_DNA"/>
</dbReference>
<feature type="domain" description="VWFA" evidence="1">
    <location>
        <begin position="386"/>
        <end position="565"/>
    </location>
</feature>
<evidence type="ECO:0000313" key="3">
    <source>
        <dbReference type="Proteomes" id="UP001163046"/>
    </source>
</evidence>
<dbReference type="PROSITE" id="PS50234">
    <property type="entry name" value="VWFA"/>
    <property type="match status" value="5"/>
</dbReference>
<accession>A0A9W9ZEL1</accession>
<dbReference type="InterPro" id="IPR002035">
    <property type="entry name" value="VWF_A"/>
</dbReference>
<dbReference type="OrthoDB" id="5987540at2759"/>
<feature type="domain" description="VWFA" evidence="1">
    <location>
        <begin position="2"/>
        <end position="178"/>
    </location>
</feature>
<dbReference type="PRINTS" id="PR00453">
    <property type="entry name" value="VWFADOMAIN"/>
</dbReference>
<dbReference type="Pfam" id="PF00092">
    <property type="entry name" value="VWA"/>
    <property type="match status" value="5"/>
</dbReference>
<comment type="caution">
    <text evidence="2">The sequence shown here is derived from an EMBL/GenBank/DDBJ whole genome shotgun (WGS) entry which is preliminary data.</text>
</comment>
<keyword evidence="3" id="KW-1185">Reference proteome</keyword>
<feature type="domain" description="VWFA" evidence="1">
    <location>
        <begin position="196"/>
        <end position="368"/>
    </location>
</feature>
<organism evidence="2 3">
    <name type="scientific">Desmophyllum pertusum</name>
    <dbReference type="NCBI Taxonomy" id="174260"/>
    <lineage>
        <taxon>Eukaryota</taxon>
        <taxon>Metazoa</taxon>
        <taxon>Cnidaria</taxon>
        <taxon>Anthozoa</taxon>
        <taxon>Hexacorallia</taxon>
        <taxon>Scleractinia</taxon>
        <taxon>Caryophylliina</taxon>
        <taxon>Caryophylliidae</taxon>
        <taxon>Desmophyllum</taxon>
    </lineage>
</organism>
<name>A0A9W9ZEL1_9CNID</name>
<evidence type="ECO:0000313" key="2">
    <source>
        <dbReference type="EMBL" id="KAJ7380121.1"/>
    </source>
</evidence>
<protein>
    <submittedName>
        <fullName evidence="2">Biological adhesion</fullName>
    </submittedName>
</protein>
<feature type="domain" description="VWFA" evidence="1">
    <location>
        <begin position="580"/>
        <end position="756"/>
    </location>
</feature>